<accession>A0A8J3BXM8</accession>
<comment type="caution">
    <text evidence="1">The sequence shown here is derived from an EMBL/GenBank/DDBJ whole genome shotgun (WGS) entry which is preliminary data.</text>
</comment>
<organism evidence="1 2">
    <name type="scientific">Mangrovihabitans endophyticus</name>
    <dbReference type="NCBI Taxonomy" id="1751298"/>
    <lineage>
        <taxon>Bacteria</taxon>
        <taxon>Bacillati</taxon>
        <taxon>Actinomycetota</taxon>
        <taxon>Actinomycetes</taxon>
        <taxon>Micromonosporales</taxon>
        <taxon>Micromonosporaceae</taxon>
        <taxon>Mangrovihabitans</taxon>
    </lineage>
</organism>
<gene>
    <name evidence="1" type="ORF">GCM10012284_23410</name>
</gene>
<dbReference type="AlphaFoldDB" id="A0A8J3BXM8"/>
<reference evidence="1" key="1">
    <citation type="journal article" date="2014" name="Int. J. Syst. Evol. Microbiol.">
        <title>Complete genome sequence of Corynebacterium casei LMG S-19264T (=DSM 44701T), isolated from a smear-ripened cheese.</title>
        <authorList>
            <consortium name="US DOE Joint Genome Institute (JGI-PGF)"/>
            <person name="Walter F."/>
            <person name="Albersmeier A."/>
            <person name="Kalinowski J."/>
            <person name="Ruckert C."/>
        </authorList>
    </citation>
    <scope>NUCLEOTIDE SEQUENCE</scope>
    <source>
        <strain evidence="1">CGMCC 4.7299</strain>
    </source>
</reference>
<reference evidence="1" key="2">
    <citation type="submission" date="2020-09" db="EMBL/GenBank/DDBJ databases">
        <authorList>
            <person name="Sun Q."/>
            <person name="Zhou Y."/>
        </authorList>
    </citation>
    <scope>NUCLEOTIDE SEQUENCE</scope>
    <source>
        <strain evidence="1">CGMCC 4.7299</strain>
    </source>
</reference>
<name>A0A8J3BXM8_9ACTN</name>
<evidence type="ECO:0000313" key="2">
    <source>
        <dbReference type="Proteomes" id="UP000656042"/>
    </source>
</evidence>
<evidence type="ECO:0000313" key="1">
    <source>
        <dbReference type="EMBL" id="GGK88648.1"/>
    </source>
</evidence>
<keyword evidence="2" id="KW-1185">Reference proteome</keyword>
<dbReference type="Proteomes" id="UP000656042">
    <property type="component" value="Unassembled WGS sequence"/>
</dbReference>
<proteinExistence type="predicted"/>
<protein>
    <submittedName>
        <fullName evidence="1">Uncharacterized protein</fullName>
    </submittedName>
</protein>
<dbReference type="RefSeq" id="WP_189079181.1">
    <property type="nucleotide sequence ID" value="NZ_BMMX01000007.1"/>
</dbReference>
<sequence length="76" mass="8397">MGMMVTGRKVSETPDAVRYEFGLDRQFDRVLTIDKATWQASAEDGRFDSAAGAVVSKIKRAWQEQGEFPPGVVFAS</sequence>
<dbReference type="EMBL" id="BMMX01000007">
    <property type="protein sequence ID" value="GGK88648.1"/>
    <property type="molecule type" value="Genomic_DNA"/>
</dbReference>